<feature type="domain" description="DUF4232" evidence="2">
    <location>
        <begin position="38"/>
        <end position="167"/>
    </location>
</feature>
<dbReference type="Proteomes" id="UP001596083">
    <property type="component" value="Unassembled WGS sequence"/>
</dbReference>
<dbReference type="RefSeq" id="WP_390317693.1">
    <property type="nucleotide sequence ID" value="NZ_JBHSPB010000011.1"/>
</dbReference>
<accession>A0ABW0Z0H9</accession>
<proteinExistence type="predicted"/>
<dbReference type="InterPro" id="IPR025326">
    <property type="entry name" value="DUF4232"/>
</dbReference>
<evidence type="ECO:0000259" key="2">
    <source>
        <dbReference type="Pfam" id="PF14016"/>
    </source>
</evidence>
<evidence type="ECO:0000313" key="4">
    <source>
        <dbReference type="Proteomes" id="UP001596083"/>
    </source>
</evidence>
<evidence type="ECO:0000313" key="3">
    <source>
        <dbReference type="EMBL" id="MFC5722309.1"/>
    </source>
</evidence>
<keyword evidence="4" id="KW-1185">Reference proteome</keyword>
<feature type="chain" id="PRO_5046950440" evidence="1">
    <location>
        <begin position="25"/>
        <end position="174"/>
    </location>
</feature>
<sequence>MRTALRKAATVTAAALAAATVATATHDASAATAATPTCRTQDLRASLTDSGHQIGMSHQGTLLRLTNASSHSCALRGYPGLQLEDAGHRPLTTNTHWGSTYFAPDPGKKTLILGPGRSVEADLVWAHADAPVMVEATYLEITPPASTSHLTVPFQQIVTNGDLSVTALAYRIDV</sequence>
<gene>
    <name evidence="3" type="ORF">ACFP1Z_19265</name>
</gene>
<comment type="caution">
    <text evidence="3">The sequence shown here is derived from an EMBL/GenBank/DDBJ whole genome shotgun (WGS) entry which is preliminary data.</text>
</comment>
<feature type="signal peptide" evidence="1">
    <location>
        <begin position="1"/>
        <end position="24"/>
    </location>
</feature>
<name>A0ABW0Z0H9_9ACTN</name>
<keyword evidence="1" id="KW-0732">Signal</keyword>
<evidence type="ECO:0000256" key="1">
    <source>
        <dbReference type="SAM" id="SignalP"/>
    </source>
</evidence>
<organism evidence="3 4">
    <name type="scientific">Streptomyces gamaensis</name>
    <dbReference type="NCBI Taxonomy" id="1763542"/>
    <lineage>
        <taxon>Bacteria</taxon>
        <taxon>Bacillati</taxon>
        <taxon>Actinomycetota</taxon>
        <taxon>Actinomycetes</taxon>
        <taxon>Kitasatosporales</taxon>
        <taxon>Streptomycetaceae</taxon>
        <taxon>Streptomyces</taxon>
    </lineage>
</organism>
<dbReference type="EMBL" id="JBHSPB010000011">
    <property type="protein sequence ID" value="MFC5722309.1"/>
    <property type="molecule type" value="Genomic_DNA"/>
</dbReference>
<reference evidence="4" key="1">
    <citation type="journal article" date="2019" name="Int. J. Syst. Evol. Microbiol.">
        <title>The Global Catalogue of Microorganisms (GCM) 10K type strain sequencing project: providing services to taxonomists for standard genome sequencing and annotation.</title>
        <authorList>
            <consortium name="The Broad Institute Genomics Platform"/>
            <consortium name="The Broad Institute Genome Sequencing Center for Infectious Disease"/>
            <person name="Wu L."/>
            <person name="Ma J."/>
        </authorList>
    </citation>
    <scope>NUCLEOTIDE SEQUENCE [LARGE SCALE GENOMIC DNA]</scope>
    <source>
        <strain evidence="4">CGMCC 4.7304</strain>
    </source>
</reference>
<dbReference type="Pfam" id="PF14016">
    <property type="entry name" value="DUF4232"/>
    <property type="match status" value="1"/>
</dbReference>
<protein>
    <submittedName>
        <fullName evidence="3">DUF4232 domain-containing protein</fullName>
    </submittedName>
</protein>